<evidence type="ECO:0000256" key="5">
    <source>
        <dbReference type="ARBA" id="ARBA00022917"/>
    </source>
</evidence>
<dbReference type="RefSeq" id="WP_343251554.1">
    <property type="nucleotide sequence ID" value="NZ_HG937516.1"/>
</dbReference>
<dbReference type="Gene3D" id="3.30.479.20">
    <property type="entry name" value="Elongation factor Ts, dimerisation domain"/>
    <property type="match status" value="2"/>
</dbReference>
<feature type="region of interest" description="Involved in Mg(2+) ion dislocation from EF-Tu" evidence="7">
    <location>
        <begin position="79"/>
        <end position="82"/>
    </location>
</feature>
<dbReference type="Gene3D" id="1.10.286.20">
    <property type="match status" value="1"/>
</dbReference>
<keyword evidence="4 7" id="KW-0251">Elongation factor</keyword>
<accession>A0A292IHQ8</accession>
<evidence type="ECO:0000256" key="8">
    <source>
        <dbReference type="RuleBase" id="RU000642"/>
    </source>
</evidence>
<dbReference type="FunFam" id="1.10.8.10:FF:000001">
    <property type="entry name" value="Elongation factor Ts"/>
    <property type="match status" value="1"/>
</dbReference>
<evidence type="ECO:0000256" key="4">
    <source>
        <dbReference type="ARBA" id="ARBA00022768"/>
    </source>
</evidence>
<evidence type="ECO:0000256" key="3">
    <source>
        <dbReference type="ARBA" id="ARBA00022490"/>
    </source>
</evidence>
<dbReference type="NCBIfam" id="TIGR00116">
    <property type="entry name" value="tsf"/>
    <property type="match status" value="1"/>
</dbReference>
<evidence type="ECO:0000256" key="1">
    <source>
        <dbReference type="ARBA" id="ARBA00005532"/>
    </source>
</evidence>
<dbReference type="InterPro" id="IPR009060">
    <property type="entry name" value="UBA-like_sf"/>
</dbReference>
<feature type="domain" description="Translation elongation factor EFTs/EF1B dimerisation" evidence="10">
    <location>
        <begin position="70"/>
        <end position="286"/>
    </location>
</feature>
<evidence type="ECO:0000313" key="11">
    <source>
        <dbReference type="EMBL" id="CDN40213.1"/>
    </source>
</evidence>
<evidence type="ECO:0000256" key="6">
    <source>
        <dbReference type="ARBA" id="ARBA00025453"/>
    </source>
</evidence>
<comment type="similarity">
    <text evidence="1 7 8">Belongs to the EF-Ts family.</text>
</comment>
<comment type="function">
    <text evidence="6 7 8">Associates with the EF-Tu.GDP complex and induces the exchange of GDP to GTP. It remains bound to the aminoacyl-tRNA.EF-Tu.GTP complex up to the GTP hydrolysis stage on the ribosome.</text>
</comment>
<keyword evidence="3 7" id="KW-0963">Cytoplasm</keyword>
<dbReference type="PANTHER" id="PTHR11741">
    <property type="entry name" value="ELONGATION FACTOR TS"/>
    <property type="match status" value="1"/>
</dbReference>
<gene>
    <name evidence="7" type="primary">tsf</name>
    <name evidence="11" type="ORF">MAMA39_00890</name>
</gene>
<name>A0A292IHQ8_9MOLU</name>
<dbReference type="CDD" id="cd14275">
    <property type="entry name" value="UBA_EF-Ts"/>
    <property type="match status" value="1"/>
</dbReference>
<sequence length="304" mass="34096">MINQNELIKQLRSRTQAGFMDCKKALDNCNNDLDAAAKWLRENNIVKATKKVDSIAAEGIIAIHVVDSKGLILEVNAQTDFVTKNEKFANFVSDLTTLIFNGSFKDLEEIKAAKLPSGKTVFEQETELTATIGEKIFLRRFSFVNAKTNEVIGQYLHANKRIGVLLVISETDAVTSKHLAMHVAASNPKFISKNDVDPTWLTSEKEVILAQVNSDESVAEKLKKVNDPTKKSELKDKIIEGRINKLLSESCMDSQLYLIDPTKKIGDFLKEKNLAINKMVRFEVGENVEKKVTDFAQEVYSQIK</sequence>
<dbReference type="InterPro" id="IPR014039">
    <property type="entry name" value="Transl_elong_EFTs/EF1B_dimer"/>
</dbReference>
<reference evidence="11 12" key="1">
    <citation type="journal article" date="2015" name="Clin. Infect. Dis.">
        <title>Genomic Investigations unmask Mycoplasma amphoriforme, a new respiratory pathogen.</title>
        <authorList>
            <person name="Gillespie S.H."/>
            <person name="Ling C.L."/>
            <person name="Oravcova K."/>
            <person name="Pinheiro M."/>
            <person name="Wells L."/>
            <person name="Bryant J.M."/>
            <person name="McHugh T.D."/>
            <person name="Bebear C."/>
            <person name="Webster D."/>
            <person name="Harris S.R."/>
            <person name="Seth-Smith H.M."/>
            <person name="Thomson N.R."/>
        </authorList>
    </citation>
    <scope>NUCLEOTIDE SEQUENCE [LARGE SCALE GENOMIC DNA]</scope>
    <source>
        <strain evidence="11 12">A39</strain>
    </source>
</reference>
<dbReference type="EMBL" id="HG937516">
    <property type="protein sequence ID" value="CDN40213.1"/>
    <property type="molecule type" value="Genomic_DNA"/>
</dbReference>
<dbReference type="InterPro" id="IPR036402">
    <property type="entry name" value="EF-Ts_dimer_sf"/>
</dbReference>
<organism evidence="11 12">
    <name type="scientific">Mycoplasma amphoriforme A39</name>
    <dbReference type="NCBI Taxonomy" id="572419"/>
    <lineage>
        <taxon>Bacteria</taxon>
        <taxon>Bacillati</taxon>
        <taxon>Mycoplasmatota</taxon>
        <taxon>Mollicutes</taxon>
        <taxon>Mycoplasmataceae</taxon>
        <taxon>Mycoplasma</taxon>
    </lineage>
</organism>
<dbReference type="PROSITE" id="PS01126">
    <property type="entry name" value="EF_TS_1"/>
    <property type="match status" value="1"/>
</dbReference>
<dbReference type="GO" id="GO:0003746">
    <property type="term" value="F:translation elongation factor activity"/>
    <property type="evidence" value="ECO:0007669"/>
    <property type="project" value="UniProtKB-UniRule"/>
</dbReference>
<dbReference type="PANTHER" id="PTHR11741:SF0">
    <property type="entry name" value="ELONGATION FACTOR TS, MITOCHONDRIAL"/>
    <property type="match status" value="1"/>
</dbReference>
<dbReference type="SUPFAM" id="SSF54713">
    <property type="entry name" value="Elongation factor Ts (EF-Ts), dimerisation domain"/>
    <property type="match status" value="2"/>
</dbReference>
<dbReference type="AlphaFoldDB" id="A0A292IHQ8"/>
<evidence type="ECO:0000313" key="12">
    <source>
        <dbReference type="Proteomes" id="UP000261764"/>
    </source>
</evidence>
<evidence type="ECO:0000256" key="2">
    <source>
        <dbReference type="ARBA" id="ARBA00016956"/>
    </source>
</evidence>
<dbReference type="InterPro" id="IPR001816">
    <property type="entry name" value="Transl_elong_EFTs/EF1B"/>
</dbReference>
<dbReference type="GO" id="GO:0005737">
    <property type="term" value="C:cytoplasm"/>
    <property type="evidence" value="ECO:0007669"/>
    <property type="project" value="UniProtKB-SubCell"/>
</dbReference>
<dbReference type="Gene3D" id="1.10.8.10">
    <property type="entry name" value="DNA helicase RuvA subunit, C-terminal domain"/>
    <property type="match status" value="1"/>
</dbReference>
<dbReference type="Pfam" id="PF00889">
    <property type="entry name" value="EF_TS"/>
    <property type="match status" value="1"/>
</dbReference>
<protein>
    <recommendedName>
        <fullName evidence="2 7">Elongation factor Ts</fullName>
        <shortName evidence="7">EF-Ts</shortName>
    </recommendedName>
</protein>
<dbReference type="InterPro" id="IPR018101">
    <property type="entry name" value="Transl_elong_Ts_CS"/>
</dbReference>
<evidence type="ECO:0000259" key="10">
    <source>
        <dbReference type="Pfam" id="PF00889"/>
    </source>
</evidence>
<dbReference type="PROSITE" id="PS01127">
    <property type="entry name" value="EF_TS_2"/>
    <property type="match status" value="1"/>
</dbReference>
<dbReference type="Proteomes" id="UP000261764">
    <property type="component" value="Chromosome I"/>
</dbReference>
<dbReference type="HAMAP" id="MF_00050">
    <property type="entry name" value="EF_Ts"/>
    <property type="match status" value="1"/>
</dbReference>
<proteinExistence type="inferred from homology"/>
<evidence type="ECO:0000256" key="7">
    <source>
        <dbReference type="HAMAP-Rule" id="MF_00050"/>
    </source>
</evidence>
<dbReference type="KEGG" id="mamp:MAMA39_00890"/>
<evidence type="ECO:0000256" key="9">
    <source>
        <dbReference type="RuleBase" id="RU000643"/>
    </source>
</evidence>
<keyword evidence="5 7" id="KW-0648">Protein biosynthesis</keyword>
<dbReference type="SUPFAM" id="SSF46934">
    <property type="entry name" value="UBA-like"/>
    <property type="match status" value="1"/>
</dbReference>
<comment type="subcellular location">
    <subcellularLocation>
        <location evidence="7 9">Cytoplasm</location>
    </subcellularLocation>
</comment>
<keyword evidence="12" id="KW-1185">Reference proteome</keyword>